<keyword evidence="4 14" id="KW-0540">Nuclease</keyword>
<dbReference type="GO" id="GO:0008821">
    <property type="term" value="F:crossover junction DNA endonuclease activity"/>
    <property type="evidence" value="ECO:0007669"/>
    <property type="project" value="UniProtKB-UniRule"/>
</dbReference>
<comment type="function">
    <text evidence="14">Interacts with EME1 to form a DNA structure-specific endonuclease with substrate preference for branched DNA structures with a 5'-end at the branch nick. Typical substrates include 3'-flap structures, D-loops, replication forks and nicked Holliday junctions. May be required in mitosis for the processing of stalled or collapsed replication fork intermediates. May be required in meiosis for the repair of meiosis-specific double strand breaks subsequent to single-end invasion (SEI).</text>
</comment>
<dbReference type="FunFam" id="3.40.50.10130:FF:000003">
    <property type="entry name" value="Crossover junction endonuclease MUS81"/>
    <property type="match status" value="1"/>
</dbReference>
<keyword evidence="10 14" id="KW-0233">DNA recombination</keyword>
<dbReference type="CDD" id="cd20074">
    <property type="entry name" value="XPF_nuclease_Mus81"/>
    <property type="match status" value="1"/>
</dbReference>
<keyword evidence="13" id="KW-0469">Meiosis</keyword>
<dbReference type="Gene3D" id="1.10.150.670">
    <property type="entry name" value="Crossover junction endonuclease EME1, DNA-binding domain"/>
    <property type="match status" value="1"/>
</dbReference>
<feature type="domain" description="ERCC4" evidence="16">
    <location>
        <begin position="443"/>
        <end position="544"/>
    </location>
</feature>
<feature type="compositionally biased region" description="Polar residues" evidence="15">
    <location>
        <begin position="405"/>
        <end position="416"/>
    </location>
</feature>
<dbReference type="GO" id="GO:0031297">
    <property type="term" value="P:replication fork processing"/>
    <property type="evidence" value="ECO:0007669"/>
    <property type="project" value="UniProtKB-ARBA"/>
</dbReference>
<evidence type="ECO:0000256" key="4">
    <source>
        <dbReference type="ARBA" id="ARBA00022722"/>
    </source>
</evidence>
<feature type="compositionally biased region" description="Low complexity" evidence="15">
    <location>
        <begin position="747"/>
        <end position="775"/>
    </location>
</feature>
<evidence type="ECO:0000256" key="12">
    <source>
        <dbReference type="ARBA" id="ARBA00023242"/>
    </source>
</evidence>
<evidence type="ECO:0000256" key="3">
    <source>
        <dbReference type="ARBA" id="ARBA00010015"/>
    </source>
</evidence>
<dbReference type="Proteomes" id="UP001233271">
    <property type="component" value="Chromosome 2"/>
</dbReference>
<keyword evidence="18" id="KW-1185">Reference proteome</keyword>
<feature type="compositionally biased region" description="Low complexity" evidence="15">
    <location>
        <begin position="829"/>
        <end position="838"/>
    </location>
</feature>
<gene>
    <name evidence="17" type="primary">MUS81</name>
    <name evidence="17" type="ORF">CcaverHIS019_0208740</name>
</gene>
<evidence type="ECO:0000313" key="18">
    <source>
        <dbReference type="Proteomes" id="UP001233271"/>
    </source>
</evidence>
<dbReference type="InterPro" id="IPR047417">
    <property type="entry name" value="WHD_MUS81"/>
</dbReference>
<evidence type="ECO:0000256" key="13">
    <source>
        <dbReference type="ARBA" id="ARBA00023254"/>
    </source>
</evidence>
<keyword evidence="9 14" id="KW-0460">Magnesium</keyword>
<comment type="cofactor">
    <cofactor evidence="1 14">
        <name>Mg(2+)</name>
        <dbReference type="ChEBI" id="CHEBI:18420"/>
    </cofactor>
</comment>
<evidence type="ECO:0000256" key="6">
    <source>
        <dbReference type="ARBA" id="ARBA00022759"/>
    </source>
</evidence>
<dbReference type="InterPro" id="IPR006166">
    <property type="entry name" value="ERCC4_domain"/>
</dbReference>
<evidence type="ECO:0000256" key="1">
    <source>
        <dbReference type="ARBA" id="ARBA00001946"/>
    </source>
</evidence>
<name>A0AA48L1T8_9TREE</name>
<dbReference type="Gene3D" id="3.40.50.10130">
    <property type="match status" value="1"/>
</dbReference>
<evidence type="ECO:0000256" key="9">
    <source>
        <dbReference type="ARBA" id="ARBA00022842"/>
    </source>
</evidence>
<dbReference type="GO" id="GO:0046872">
    <property type="term" value="F:metal ion binding"/>
    <property type="evidence" value="ECO:0007669"/>
    <property type="project" value="UniProtKB-UniRule"/>
</dbReference>
<keyword evidence="11 14" id="KW-0234">DNA repair</keyword>
<dbReference type="GO" id="GO:0003677">
    <property type="term" value="F:DNA binding"/>
    <property type="evidence" value="ECO:0007669"/>
    <property type="project" value="UniProtKB-UniRule"/>
</dbReference>
<dbReference type="InterPro" id="IPR010996">
    <property type="entry name" value="HHH_MUS81"/>
</dbReference>
<keyword evidence="5 14" id="KW-0479">Metal-binding</keyword>
<comment type="subunit">
    <text evidence="14">Interacts with EME1.</text>
</comment>
<dbReference type="GO" id="GO:0048476">
    <property type="term" value="C:Holliday junction resolvase complex"/>
    <property type="evidence" value="ECO:0007669"/>
    <property type="project" value="UniProtKB-UniRule"/>
</dbReference>
<keyword evidence="12 14" id="KW-0539">Nucleus</keyword>
<evidence type="ECO:0000256" key="8">
    <source>
        <dbReference type="ARBA" id="ARBA00022801"/>
    </source>
</evidence>
<feature type="compositionally biased region" description="Basic residues" evidence="15">
    <location>
        <begin position="839"/>
        <end position="853"/>
    </location>
</feature>
<dbReference type="Pfam" id="PF14716">
    <property type="entry name" value="HHH_8"/>
    <property type="match status" value="1"/>
</dbReference>
<keyword evidence="7 14" id="KW-0227">DNA damage</keyword>
<dbReference type="GO" id="GO:0006308">
    <property type="term" value="P:DNA catabolic process"/>
    <property type="evidence" value="ECO:0007669"/>
    <property type="project" value="UniProtKB-UniRule"/>
</dbReference>
<dbReference type="InterPro" id="IPR036388">
    <property type="entry name" value="WH-like_DNA-bd_sf"/>
</dbReference>
<evidence type="ECO:0000256" key="5">
    <source>
        <dbReference type="ARBA" id="ARBA00022723"/>
    </source>
</evidence>
<evidence type="ECO:0000256" key="2">
    <source>
        <dbReference type="ARBA" id="ARBA00004123"/>
    </source>
</evidence>
<dbReference type="GO" id="GO:0031573">
    <property type="term" value="P:mitotic intra-S DNA damage checkpoint signaling"/>
    <property type="evidence" value="ECO:0007669"/>
    <property type="project" value="TreeGrafter"/>
</dbReference>
<organism evidence="17 18">
    <name type="scientific">Cutaneotrichosporon cavernicola</name>
    <dbReference type="NCBI Taxonomy" id="279322"/>
    <lineage>
        <taxon>Eukaryota</taxon>
        <taxon>Fungi</taxon>
        <taxon>Dikarya</taxon>
        <taxon>Basidiomycota</taxon>
        <taxon>Agaricomycotina</taxon>
        <taxon>Tremellomycetes</taxon>
        <taxon>Trichosporonales</taxon>
        <taxon>Trichosporonaceae</taxon>
        <taxon>Cutaneotrichosporon</taxon>
    </lineage>
</organism>
<dbReference type="EMBL" id="AP028213">
    <property type="protein sequence ID" value="BEI89512.1"/>
    <property type="molecule type" value="Genomic_DNA"/>
</dbReference>
<dbReference type="GO" id="GO:0000727">
    <property type="term" value="P:double-strand break repair via break-induced replication"/>
    <property type="evidence" value="ECO:0007669"/>
    <property type="project" value="UniProtKB-UniRule"/>
</dbReference>
<dbReference type="FunFam" id="1.10.150.110:FF:000001">
    <property type="entry name" value="Putative Crossover junction endonuclease MUS81"/>
    <property type="match status" value="1"/>
</dbReference>
<dbReference type="PANTHER" id="PTHR13451:SF0">
    <property type="entry name" value="CROSSOVER JUNCTION ENDONUCLEASE MUS81"/>
    <property type="match status" value="1"/>
</dbReference>
<dbReference type="RefSeq" id="XP_060454778.1">
    <property type="nucleotide sequence ID" value="XM_060597935.1"/>
</dbReference>
<dbReference type="SUPFAM" id="SSF47802">
    <property type="entry name" value="DNA polymerase beta, N-terminal domain-like"/>
    <property type="match status" value="1"/>
</dbReference>
<dbReference type="GO" id="GO:0005634">
    <property type="term" value="C:nucleus"/>
    <property type="evidence" value="ECO:0007669"/>
    <property type="project" value="UniProtKB-SubCell"/>
</dbReference>
<keyword evidence="8 14" id="KW-0378">Hydrolase</keyword>
<dbReference type="GeneID" id="85493383"/>
<dbReference type="InterPro" id="IPR011335">
    <property type="entry name" value="Restrct_endonuc-II-like"/>
</dbReference>
<dbReference type="SMART" id="SM00891">
    <property type="entry name" value="ERCC4"/>
    <property type="match status" value="1"/>
</dbReference>
<evidence type="ECO:0000256" key="11">
    <source>
        <dbReference type="ARBA" id="ARBA00023204"/>
    </source>
</evidence>
<dbReference type="SUPFAM" id="SSF52980">
    <property type="entry name" value="Restriction endonuclease-like"/>
    <property type="match status" value="1"/>
</dbReference>
<dbReference type="InterPro" id="IPR042530">
    <property type="entry name" value="EME1/EME2_C"/>
</dbReference>
<evidence type="ECO:0000256" key="14">
    <source>
        <dbReference type="RuleBase" id="RU369042"/>
    </source>
</evidence>
<keyword evidence="6 14" id="KW-0255">Endonuclease</keyword>
<feature type="region of interest" description="Disordered" evidence="15">
    <location>
        <begin position="246"/>
        <end position="282"/>
    </location>
</feature>
<dbReference type="EC" id="3.1.22.-" evidence="14"/>
<evidence type="ECO:0000259" key="16">
    <source>
        <dbReference type="SMART" id="SM00891"/>
    </source>
</evidence>
<protein>
    <recommendedName>
        <fullName evidence="14">Crossover junction endonuclease MUS81</fullName>
        <ecNumber evidence="14">3.1.22.-</ecNumber>
    </recommendedName>
</protein>
<dbReference type="PANTHER" id="PTHR13451">
    <property type="entry name" value="CLASS II CROSSOVER JUNCTION ENDONUCLEASE MUS81"/>
    <property type="match status" value="1"/>
</dbReference>
<dbReference type="InterPro" id="IPR033309">
    <property type="entry name" value="Mus81"/>
</dbReference>
<dbReference type="AlphaFoldDB" id="A0AA48L1T8"/>
<dbReference type="InterPro" id="IPR027421">
    <property type="entry name" value="DNA_pol_lamdba_lyase_dom_sf"/>
</dbReference>
<dbReference type="Gene3D" id="1.10.150.110">
    <property type="entry name" value="DNA polymerase beta, N-terminal domain-like"/>
    <property type="match status" value="1"/>
</dbReference>
<dbReference type="Gene3D" id="1.10.10.10">
    <property type="entry name" value="Winged helix-like DNA-binding domain superfamily/Winged helix DNA-binding domain"/>
    <property type="match status" value="1"/>
</dbReference>
<evidence type="ECO:0000256" key="15">
    <source>
        <dbReference type="SAM" id="MobiDB-lite"/>
    </source>
</evidence>
<evidence type="ECO:0000313" key="17">
    <source>
        <dbReference type="EMBL" id="BEI89512.1"/>
    </source>
</evidence>
<comment type="similarity">
    <text evidence="3 14">Belongs to the XPF family.</text>
</comment>
<dbReference type="GO" id="GO:0000712">
    <property type="term" value="P:resolution of meiotic recombination intermediates"/>
    <property type="evidence" value="ECO:0007669"/>
    <property type="project" value="TreeGrafter"/>
</dbReference>
<dbReference type="Pfam" id="PF02732">
    <property type="entry name" value="ERCC4"/>
    <property type="match status" value="1"/>
</dbReference>
<proteinExistence type="inferred from homology"/>
<dbReference type="InterPro" id="IPR047416">
    <property type="entry name" value="XPF_nuclease_Mus81"/>
</dbReference>
<feature type="region of interest" description="Disordered" evidence="15">
    <location>
        <begin position="79"/>
        <end position="123"/>
    </location>
</feature>
<evidence type="ECO:0000256" key="7">
    <source>
        <dbReference type="ARBA" id="ARBA00022763"/>
    </source>
</evidence>
<accession>A0AA48L1T8</accession>
<dbReference type="GO" id="GO:0048257">
    <property type="term" value="F:3'-flap endonuclease activity"/>
    <property type="evidence" value="ECO:0007669"/>
    <property type="project" value="TreeGrafter"/>
</dbReference>
<reference evidence="17" key="1">
    <citation type="journal article" date="2023" name="BMC Genomics">
        <title>Chromosome-level genome assemblies of Cutaneotrichosporon spp. (Trichosporonales, Basidiomycota) reveal imbalanced evolution between nucleotide sequences and chromosome synteny.</title>
        <authorList>
            <person name="Kobayashi Y."/>
            <person name="Kayamori A."/>
            <person name="Aoki K."/>
            <person name="Shiwa Y."/>
            <person name="Matsutani M."/>
            <person name="Fujita N."/>
            <person name="Sugita T."/>
            <person name="Iwasaki W."/>
            <person name="Tanaka N."/>
            <person name="Takashima M."/>
        </authorList>
    </citation>
    <scope>NUCLEOTIDE SEQUENCE</scope>
    <source>
        <strain evidence="17">HIS019</strain>
    </source>
</reference>
<feature type="region of interest" description="Disordered" evidence="15">
    <location>
        <begin position="745"/>
        <end position="877"/>
    </location>
</feature>
<evidence type="ECO:0000256" key="10">
    <source>
        <dbReference type="ARBA" id="ARBA00023172"/>
    </source>
</evidence>
<feature type="compositionally biased region" description="Pro residues" evidence="15">
    <location>
        <begin position="776"/>
        <end position="791"/>
    </location>
</feature>
<comment type="subcellular location">
    <subcellularLocation>
        <location evidence="2 14">Nucleus</location>
    </subcellularLocation>
</comment>
<feature type="region of interest" description="Disordered" evidence="15">
    <location>
        <begin position="383"/>
        <end position="424"/>
    </location>
</feature>
<dbReference type="KEGG" id="ccac:CcaHIS019_0208740"/>
<sequence>MPPPEDCANPLFLKWLEELRDAAREKGLKVADVYHKGCRAIAACPIAYTRPAALAPLQGIGPKTIQLLEAKLKAHCKATGEAYPESPPRQVAAKRPKAKEKEVEDDDAPAPKKKAKRPPRPYIPAARSGPAGILIGMVVAAGDEPDEALVDQLTRGEIVRHAQPFCDASYDHSERGTWVTAWNGMKTLVNKGYVGVQGIPHRYTLTEAGFDVAVVLRNMQDEFKDGPQIVPFVQRADKDEVWDRPLVGAGPGPSTIAARQSHSAAPTPPADHAPVRSAPPASRRVSASRFGFWYLDTKGNRVEDLLAARTRLDPVDFVTLRQIEFLDSQRDHPITGQLRLVDDDPTLHDDGLVTLGAYFVEDEAPPQCSKFDDDEIATKVQPPPVQVASTSRAVSVGPSRRLARTASSRPRLSSQMPLPGEHRDADFDPADTIIFPKGSYEILLVIDTREVESRANRDRITESLERKGVRVETRALRLGDMCWVARRLDAYGAEEDECVLDFVVERKRLDDLVASIRDGRYNEQCFRLGQSGIRNVFYIVEDYQKAQRMQFQGKQIMTAKSQVQVMNGFFLKETHKLADTIDYLVAMTSVIKASAGDLHIIPSRYLSRTNYSSLQTKLRASHPNNPFLTSYEAFQELNKKSNLRTTKEYLARMLLVIKGMSPERVSAMLDVWETPRELYDAMKVRHAQGVLEDGRRKRGPEFMFADVVPGEGRRKIGDALSKAIWYALWGKDNEDDVTPAKEVPIPAAKKGAQATAKKTTPAVVPSKSPTPTKAVSPPPPRRPSPPVPSPTSSPEFVFAGWGTGQQPSAPAHTPRATMRIFVPPPFPVSPARSPTSPSSRRHHSSPSRVRRLNINRSRVPLFLDSDSDDTPETIVID</sequence>
<dbReference type="CDD" id="cd21036">
    <property type="entry name" value="WH_MUS81"/>
    <property type="match status" value="1"/>
</dbReference>